<dbReference type="GO" id="GO:0005852">
    <property type="term" value="C:eukaryotic translation initiation factor 3 complex"/>
    <property type="evidence" value="ECO:0007669"/>
    <property type="project" value="UniProtKB-UniRule"/>
</dbReference>
<evidence type="ECO:0000256" key="3">
    <source>
        <dbReference type="ARBA" id="ARBA00022884"/>
    </source>
</evidence>
<dbReference type="GO" id="GO:0003723">
    <property type="term" value="F:RNA binding"/>
    <property type="evidence" value="ECO:0007669"/>
    <property type="project" value="UniProtKB-UniRule"/>
</dbReference>
<comment type="similarity">
    <text evidence="5 6">Belongs to the eIF-3 subunit B family.</text>
</comment>
<evidence type="ECO:0000256" key="7">
    <source>
        <dbReference type="SAM" id="MobiDB-lite"/>
    </source>
</evidence>
<accession>A0A8K0NTS8</accession>
<dbReference type="InterPro" id="IPR012677">
    <property type="entry name" value="Nucleotide-bd_a/b_plait_sf"/>
</dbReference>
<dbReference type="Gene3D" id="3.30.70.330">
    <property type="match status" value="1"/>
</dbReference>
<evidence type="ECO:0000313" key="9">
    <source>
        <dbReference type="EMBL" id="KAG7575301.1"/>
    </source>
</evidence>
<dbReference type="AlphaFoldDB" id="A0A8K0NTS8"/>
<dbReference type="PANTHER" id="PTHR14068:SF0">
    <property type="entry name" value="EUKARYOTIC TRANSLATION INITIATION FACTOR 3 SUBUNIT B"/>
    <property type="match status" value="1"/>
</dbReference>
<dbReference type="GO" id="GO:0031369">
    <property type="term" value="F:translation initiation factor binding"/>
    <property type="evidence" value="ECO:0007669"/>
    <property type="project" value="InterPro"/>
</dbReference>
<comment type="subunit">
    <text evidence="5 6">Component of the eukaryotic translation initiation factor 3 (eIF-3) complex.</text>
</comment>
<dbReference type="InterPro" id="IPR011400">
    <property type="entry name" value="EIF3B"/>
</dbReference>
<dbReference type="EMBL" id="JABELV010000005">
    <property type="protein sequence ID" value="KAG7575301.1"/>
    <property type="molecule type" value="Genomic_DNA"/>
</dbReference>
<evidence type="ECO:0000313" key="10">
    <source>
        <dbReference type="Proteomes" id="UP000812966"/>
    </source>
</evidence>
<dbReference type="Gene3D" id="2.130.10.10">
    <property type="entry name" value="YVTN repeat-like/Quinoprotein amine dehydrogenase"/>
    <property type="match status" value="2"/>
</dbReference>
<dbReference type="PROSITE" id="PS50102">
    <property type="entry name" value="RRM"/>
    <property type="match status" value="1"/>
</dbReference>
<keyword evidence="1 5" id="KW-0963">Cytoplasm</keyword>
<dbReference type="InterPro" id="IPR035979">
    <property type="entry name" value="RBD_domain_sf"/>
</dbReference>
<reference evidence="9" key="1">
    <citation type="submission" date="2020-04" db="EMBL/GenBank/DDBJ databases">
        <title>Analysis of mating type loci in Filobasidium floriforme.</title>
        <authorList>
            <person name="Nowrousian M."/>
        </authorList>
    </citation>
    <scope>NUCLEOTIDE SEQUENCE</scope>
    <source>
        <strain evidence="9">CBS 6242</strain>
    </source>
</reference>
<evidence type="ECO:0000256" key="4">
    <source>
        <dbReference type="ARBA" id="ARBA00022917"/>
    </source>
</evidence>
<dbReference type="InterPro" id="IPR015943">
    <property type="entry name" value="WD40/YVTN_repeat-like_dom_sf"/>
</dbReference>
<dbReference type="Pfam" id="PF08662">
    <property type="entry name" value="eIF2A"/>
    <property type="match status" value="1"/>
</dbReference>
<dbReference type="SUPFAM" id="SSF54928">
    <property type="entry name" value="RNA-binding domain, RBD"/>
    <property type="match status" value="1"/>
</dbReference>
<evidence type="ECO:0000256" key="1">
    <source>
        <dbReference type="ARBA" id="ARBA00022490"/>
    </source>
</evidence>
<dbReference type="GO" id="GO:0001732">
    <property type="term" value="P:formation of cytoplasmic translation initiation complex"/>
    <property type="evidence" value="ECO:0007669"/>
    <property type="project" value="UniProtKB-UniRule"/>
</dbReference>
<dbReference type="PANTHER" id="PTHR14068">
    <property type="entry name" value="EUKARYOTIC TRANSLATION INITIATION FACTOR 3 EIF3 -RELATED"/>
    <property type="match status" value="1"/>
</dbReference>
<keyword evidence="3 5" id="KW-0694">RNA-binding</keyword>
<protein>
    <recommendedName>
        <fullName evidence="5">Eukaryotic translation initiation factor 3 subunit B</fullName>
        <shortName evidence="5">eIF3b</shortName>
    </recommendedName>
    <alternativeName>
        <fullName evidence="5">Eukaryotic translation initiation factor 3 90 kDa subunit homolog</fullName>
        <shortName evidence="5">eIF3 p90</shortName>
    </alternativeName>
    <alternativeName>
        <fullName evidence="5">Translation initiation factor eIF3, p90 subunit homolog</fullName>
    </alternativeName>
</protein>
<comment type="function">
    <text evidence="5">RNA-binding component of the eukaryotic translation initiation factor 3 (eIF-3) complex, which is involved in protein synthesis of a specialized repertoire of mRNAs and, together with other initiation factors, stimulates binding of mRNA and methionyl-tRNAi to the 40S ribosome. The eIF-3 complex specifically targets and initiates translation of a subset of mRNAs involved in cell proliferation.</text>
</comment>
<evidence type="ECO:0000256" key="6">
    <source>
        <dbReference type="PIRNR" id="PIRNR036424"/>
    </source>
</evidence>
<dbReference type="InterPro" id="IPR000504">
    <property type="entry name" value="RRM_dom"/>
</dbReference>
<dbReference type="Proteomes" id="UP000812966">
    <property type="component" value="Unassembled WGS sequence"/>
</dbReference>
<dbReference type="PIRSF" id="PIRSF036424">
    <property type="entry name" value="eIF3b"/>
    <property type="match status" value="1"/>
</dbReference>
<feature type="domain" description="RRM" evidence="8">
    <location>
        <begin position="38"/>
        <end position="133"/>
    </location>
</feature>
<evidence type="ECO:0000256" key="2">
    <source>
        <dbReference type="ARBA" id="ARBA00022540"/>
    </source>
</evidence>
<comment type="caution">
    <text evidence="9">The sequence shown here is derived from an EMBL/GenBank/DDBJ whole genome shotgun (WGS) entry which is preliminary data.</text>
</comment>
<comment type="function">
    <text evidence="6">Component of the eukaryotic translation initiation factor 3 (eIF-3) complex, which is involved in protein synthesis and, together with other initiation factors, stimulates binding of mRNA and methionyl-tRNAi to the 40S ribosome.</text>
</comment>
<feature type="region of interest" description="Disordered" evidence="7">
    <location>
        <begin position="267"/>
        <end position="289"/>
    </location>
</feature>
<evidence type="ECO:0000259" key="8">
    <source>
        <dbReference type="PROSITE" id="PS50102"/>
    </source>
</evidence>
<dbReference type="SUPFAM" id="SSF82171">
    <property type="entry name" value="DPP6 N-terminal domain-like"/>
    <property type="match status" value="1"/>
</dbReference>
<keyword evidence="2 5" id="KW-0396">Initiation factor</keyword>
<comment type="subcellular location">
    <subcellularLocation>
        <location evidence="5 6">Cytoplasm</location>
    </subcellularLocation>
</comment>
<gene>
    <name evidence="5" type="primary">PRT1</name>
    <name evidence="9" type="ORF">FFLO_00465</name>
</gene>
<dbReference type="GO" id="GO:0033290">
    <property type="term" value="C:eukaryotic 48S preinitiation complex"/>
    <property type="evidence" value="ECO:0007669"/>
    <property type="project" value="UniProtKB-UniRule"/>
</dbReference>
<sequence length="755" mass="86000">MPVPDTVPTNNHEEDDEDIDYTEIEERYQLDMLSGLDNILVVDNVPIVNADRRQKLIERLRQAFAKAGAPLSGKQREDESYDDMEMPWDNEADSNKGFLFLTYPSAAEATAALRNLDQTLFGKNRLHVNKFGDIERYASLPIEEGSTPRGWVEDSEIEPQEHLKSWLADPQGRDQYLTYRGESVDLNWIGRGGSSEPAVQAEPRWGELYVSWSPQGTYLTTLHRIGVALWSGKSFKNTVSHRFTHPGVKLFDFSPCEQYLVTWSPDSIVPKPPKDENAPQDPRQFGPEDEGNQIAVWEIKTGLLLRTFPGEKPVQPAPVPAGTKPEDMPAPRKLSWPLLRWSPDDKYVARCHLGTQISVYELPSMGLLEKKSIKIDGVLDFEWCPDRELGASKENMFAYWTPEAANQPARVTLMAIPSRNVLRSKNLFNVNDCKLHWQDQGTYLCVKVDRVKSKRSTFSNFELFRVKEKNYPVETIELKETCTQFAWEPSGNRFAAITCADPNPAHMAPGVVLKTAIAFYYLDPKKGDFKLMRELENKTANTLAWAPKGRFIALATCGSAVKYDIEFWDLDFTIDDTINKRDAADPGSNMQLLSTGEHFGMTDVAWDPSGRYLASSASAFRQSPETGYSIWDFKGQDLQKQPLDKFKQFVWRPRPATMLPKEDQKRVRKNLREFSKLFDEEDAAEESNVSADLLAHRKRLIDEWNAWRSKRVKELVAERKKAGEDQVESKVEDEGLETVEEVVEDILEETEEVVA</sequence>
<dbReference type="OrthoDB" id="10250414at2759"/>
<dbReference type="InterPro" id="IPR013979">
    <property type="entry name" value="TIF_beta_prop-like"/>
</dbReference>
<keyword evidence="10" id="KW-1185">Reference proteome</keyword>
<keyword evidence="4 5" id="KW-0648">Protein biosynthesis</keyword>
<name>A0A8K0NTS8_9TREE</name>
<proteinExistence type="inferred from homology"/>
<dbReference type="GO" id="GO:0003743">
    <property type="term" value="F:translation initiation factor activity"/>
    <property type="evidence" value="ECO:0007669"/>
    <property type="project" value="UniProtKB-UniRule"/>
</dbReference>
<organism evidence="9 10">
    <name type="scientific">Filobasidium floriforme</name>
    <dbReference type="NCBI Taxonomy" id="5210"/>
    <lineage>
        <taxon>Eukaryota</taxon>
        <taxon>Fungi</taxon>
        <taxon>Dikarya</taxon>
        <taxon>Basidiomycota</taxon>
        <taxon>Agaricomycotina</taxon>
        <taxon>Tremellomycetes</taxon>
        <taxon>Filobasidiales</taxon>
        <taxon>Filobasidiaceae</taxon>
        <taxon>Filobasidium</taxon>
    </lineage>
</organism>
<dbReference type="HAMAP" id="MF_03001">
    <property type="entry name" value="eIF3b"/>
    <property type="match status" value="1"/>
</dbReference>
<dbReference type="GO" id="GO:0016282">
    <property type="term" value="C:eukaryotic 43S preinitiation complex"/>
    <property type="evidence" value="ECO:0007669"/>
    <property type="project" value="UniProtKB-UniRule"/>
</dbReference>
<evidence type="ECO:0000256" key="5">
    <source>
        <dbReference type="HAMAP-Rule" id="MF_03001"/>
    </source>
</evidence>